<dbReference type="InterPro" id="IPR006076">
    <property type="entry name" value="FAD-dep_OxRdtase"/>
</dbReference>
<sequence>MSRWSILGRGVSGLCVAKLLVEQGEQVDVIEQPDYPTASWFAGGMLAPYCEAESAPQEVVTLGQHALAWWRQRVPNVQQQGTLVIAPPRDQQELKVFASKTTHHQWVKPVELEADLGSRFDNGLFFAEEGHLNPRQALASLAQQLLEQGVVFHSSQPCGNIIDCRGIEARSDLPPLRAVRGEMLRLRSHELDFSRPIRLLHPRFPCYLVPRGGGEFMLGATMVESDDPRGMSARAAVELLSAAYTIHPALAEAEIIETASGLRPAYPNNLPSFHYQHNRFYLNGMYRHGFLLAPIVAQQLVEQLAKEKSNANLT</sequence>
<evidence type="ECO:0000256" key="6">
    <source>
        <dbReference type="ARBA" id="ARBA00039101"/>
    </source>
</evidence>
<dbReference type="EC" id="1.4.3.3" evidence="6"/>
<keyword evidence="11" id="KW-1185">Reference proteome</keyword>
<keyword evidence="5" id="KW-0560">Oxidoreductase</keyword>
<comment type="catalytic activity">
    <reaction evidence="8">
        <text>a D-alpha-amino acid + O2 + H2O = a 2-oxocarboxylate + H2O2 + NH4(+)</text>
        <dbReference type="Rhea" id="RHEA:21816"/>
        <dbReference type="ChEBI" id="CHEBI:15377"/>
        <dbReference type="ChEBI" id="CHEBI:15379"/>
        <dbReference type="ChEBI" id="CHEBI:16240"/>
        <dbReference type="ChEBI" id="CHEBI:28938"/>
        <dbReference type="ChEBI" id="CHEBI:35179"/>
        <dbReference type="ChEBI" id="CHEBI:59871"/>
        <dbReference type="EC" id="1.4.3.3"/>
    </reaction>
    <physiologicalReaction direction="left-to-right" evidence="8">
        <dbReference type="Rhea" id="RHEA:21817"/>
    </physiologicalReaction>
</comment>
<dbReference type="RefSeq" id="WP_092676989.1">
    <property type="nucleotide sequence ID" value="NZ_FOGC01000009.1"/>
</dbReference>
<dbReference type="EMBL" id="FOGC01000009">
    <property type="protein sequence ID" value="SEQ97656.1"/>
    <property type="molecule type" value="Genomic_DNA"/>
</dbReference>
<dbReference type="GO" id="GO:0046416">
    <property type="term" value="P:D-amino acid metabolic process"/>
    <property type="evidence" value="ECO:0007669"/>
    <property type="project" value="InterPro"/>
</dbReference>
<evidence type="ECO:0000259" key="9">
    <source>
        <dbReference type="Pfam" id="PF01266"/>
    </source>
</evidence>
<evidence type="ECO:0000256" key="2">
    <source>
        <dbReference type="ARBA" id="ARBA00006730"/>
    </source>
</evidence>
<dbReference type="PANTHER" id="PTHR11530">
    <property type="entry name" value="D-AMINO ACID OXIDASE"/>
    <property type="match status" value="1"/>
</dbReference>
<evidence type="ECO:0000256" key="4">
    <source>
        <dbReference type="ARBA" id="ARBA00022827"/>
    </source>
</evidence>
<dbReference type="InterPro" id="IPR036188">
    <property type="entry name" value="FAD/NAD-bd_sf"/>
</dbReference>
<dbReference type="Gene3D" id="3.30.9.10">
    <property type="entry name" value="D-Amino Acid Oxidase, subunit A, domain 2"/>
    <property type="match status" value="2"/>
</dbReference>
<evidence type="ECO:0000313" key="10">
    <source>
        <dbReference type="EMBL" id="SEQ97656.1"/>
    </source>
</evidence>
<proteinExistence type="inferred from homology"/>
<dbReference type="AlphaFoldDB" id="A0A1H9KER1"/>
<gene>
    <name evidence="10" type="ORF">SAMN05216522_109101</name>
</gene>
<reference evidence="11" key="1">
    <citation type="submission" date="2016-10" db="EMBL/GenBank/DDBJ databases">
        <authorList>
            <person name="Varghese N."/>
            <person name="Submissions S."/>
        </authorList>
    </citation>
    <scope>NUCLEOTIDE SEQUENCE [LARGE SCALE GENOMIC DNA]</scope>
    <source>
        <strain evidence="11">8N4</strain>
    </source>
</reference>
<evidence type="ECO:0000256" key="1">
    <source>
        <dbReference type="ARBA" id="ARBA00001974"/>
    </source>
</evidence>
<evidence type="ECO:0000256" key="7">
    <source>
        <dbReference type="ARBA" id="ARBA00039751"/>
    </source>
</evidence>
<organism evidence="10 11">
    <name type="scientific">Rosenbergiella nectarea</name>
    <dbReference type="NCBI Taxonomy" id="988801"/>
    <lineage>
        <taxon>Bacteria</taxon>
        <taxon>Pseudomonadati</taxon>
        <taxon>Pseudomonadota</taxon>
        <taxon>Gammaproteobacteria</taxon>
        <taxon>Enterobacterales</taxon>
        <taxon>Erwiniaceae</taxon>
        <taxon>Rosenbergiella</taxon>
    </lineage>
</organism>
<evidence type="ECO:0000256" key="8">
    <source>
        <dbReference type="ARBA" id="ARBA00049547"/>
    </source>
</evidence>
<comment type="cofactor">
    <cofactor evidence="1">
        <name>FAD</name>
        <dbReference type="ChEBI" id="CHEBI:57692"/>
    </cofactor>
</comment>
<accession>A0A1H9KER1</accession>
<dbReference type="PANTHER" id="PTHR11530:SF11">
    <property type="entry name" value="D-ASPARTATE OXIDASE"/>
    <property type="match status" value="1"/>
</dbReference>
<comment type="similarity">
    <text evidence="2">Belongs to the DAMOX/DASOX family.</text>
</comment>
<dbReference type="SUPFAM" id="SSF54373">
    <property type="entry name" value="FAD-linked reductases, C-terminal domain"/>
    <property type="match status" value="1"/>
</dbReference>
<dbReference type="SUPFAM" id="SSF51971">
    <property type="entry name" value="Nucleotide-binding domain"/>
    <property type="match status" value="1"/>
</dbReference>
<keyword evidence="4" id="KW-0274">FAD</keyword>
<evidence type="ECO:0000313" key="11">
    <source>
        <dbReference type="Proteomes" id="UP000242515"/>
    </source>
</evidence>
<evidence type="ECO:0000256" key="5">
    <source>
        <dbReference type="ARBA" id="ARBA00023002"/>
    </source>
</evidence>
<dbReference type="InterPro" id="IPR023209">
    <property type="entry name" value="DAO"/>
</dbReference>
<dbReference type="GO" id="GO:0071949">
    <property type="term" value="F:FAD binding"/>
    <property type="evidence" value="ECO:0007669"/>
    <property type="project" value="InterPro"/>
</dbReference>
<dbReference type="Proteomes" id="UP000242515">
    <property type="component" value="Unassembled WGS sequence"/>
</dbReference>
<feature type="domain" description="FAD dependent oxidoreductase" evidence="9">
    <location>
        <begin position="6"/>
        <end position="302"/>
    </location>
</feature>
<dbReference type="OrthoDB" id="9790035at2"/>
<dbReference type="STRING" id="988801.SAMN05216522_109101"/>
<dbReference type="Pfam" id="PF01266">
    <property type="entry name" value="DAO"/>
    <property type="match status" value="1"/>
</dbReference>
<name>A0A1H9KER1_9GAMM</name>
<dbReference type="Gene3D" id="3.50.50.60">
    <property type="entry name" value="FAD/NAD(P)-binding domain"/>
    <property type="match status" value="2"/>
</dbReference>
<evidence type="ECO:0000256" key="3">
    <source>
        <dbReference type="ARBA" id="ARBA00022630"/>
    </source>
</evidence>
<protein>
    <recommendedName>
        <fullName evidence="7">D-amino-acid oxidase</fullName>
        <ecNumber evidence="6">1.4.3.3</ecNumber>
    </recommendedName>
</protein>
<dbReference type="GO" id="GO:0003884">
    <property type="term" value="F:D-amino-acid oxidase activity"/>
    <property type="evidence" value="ECO:0007669"/>
    <property type="project" value="UniProtKB-EC"/>
</dbReference>
<keyword evidence="3" id="KW-0285">Flavoprotein</keyword>